<accession>A0AAP9R1Z5</accession>
<gene>
    <name evidence="1" type="ORF">HV331_25500</name>
</gene>
<dbReference type="AlphaFoldDB" id="A0AAP9R1Z5"/>
<dbReference type="Proteomes" id="UP000514462">
    <property type="component" value="Plasmid pRHBSTW-00938_2"/>
</dbReference>
<evidence type="ECO:0000313" key="1">
    <source>
        <dbReference type="EMBL" id="QMR42878.1"/>
    </source>
</evidence>
<organism evidence="1 2">
    <name type="scientific">Klebsiella aerogenes</name>
    <name type="common">Enterobacter aerogenes</name>
    <dbReference type="NCBI Taxonomy" id="548"/>
    <lineage>
        <taxon>Bacteria</taxon>
        <taxon>Pseudomonadati</taxon>
        <taxon>Pseudomonadota</taxon>
        <taxon>Gammaproteobacteria</taxon>
        <taxon>Enterobacterales</taxon>
        <taxon>Enterobacteriaceae</taxon>
        <taxon>Klebsiella/Raoultella group</taxon>
        <taxon>Klebsiella</taxon>
    </lineage>
</organism>
<dbReference type="EMBL" id="CP055905">
    <property type="protein sequence ID" value="QMR42878.1"/>
    <property type="molecule type" value="Genomic_DNA"/>
</dbReference>
<name>A0AAP9R1Z5_KLEAE</name>
<reference evidence="2" key="1">
    <citation type="submission" date="2020-06" db="EMBL/GenBank/DDBJ databases">
        <title>REHAB project genomes.</title>
        <authorList>
            <person name="Shaw L.P."/>
        </authorList>
    </citation>
    <scope>NUCLEOTIDE SEQUENCE [LARGE SCALE GENOMIC DNA]</scope>
    <source>
        <strain evidence="2">RHBSTW-00938</strain>
        <plasmid evidence="2">prhbstw-00938_2</plasmid>
    </source>
</reference>
<evidence type="ECO:0000313" key="2">
    <source>
        <dbReference type="Proteomes" id="UP000514462"/>
    </source>
</evidence>
<protein>
    <submittedName>
        <fullName evidence="1">Uncharacterized protein</fullName>
    </submittedName>
</protein>
<keyword evidence="1" id="KW-0614">Plasmid</keyword>
<proteinExistence type="predicted"/>
<geneLocation type="plasmid" evidence="2">
    <name>prhbstw-00938_2</name>
</geneLocation>
<sequence>METRQSFSDVLVPGVVELALASVRTPGAVRLIASKLDCQNRTSPRWTTEEDDITRKHYAKGAGFAFIMALLKGRTAPAISARSDVLGVASGRFWREEEIQIPEEHYSVLEAVWLICFPAEQLDRSELLPGGWASKIEKQY</sequence>
<dbReference type="RefSeq" id="WP_182015651.1">
    <property type="nucleotide sequence ID" value="NZ_CP055905.1"/>
</dbReference>